<protein>
    <recommendedName>
        <fullName evidence="3">histidine kinase</fullName>
        <ecNumber evidence="3">2.7.13.3</ecNumber>
    </recommendedName>
</protein>
<evidence type="ECO:0000256" key="6">
    <source>
        <dbReference type="ARBA" id="ARBA00022692"/>
    </source>
</evidence>
<evidence type="ECO:0000256" key="2">
    <source>
        <dbReference type="ARBA" id="ARBA00004141"/>
    </source>
</evidence>
<keyword evidence="12 13" id="KW-0472">Membrane</keyword>
<evidence type="ECO:0000256" key="10">
    <source>
        <dbReference type="ARBA" id="ARBA00022989"/>
    </source>
</evidence>
<keyword evidence="7" id="KW-0547">Nucleotide-binding</keyword>
<dbReference type="GO" id="GO:0005886">
    <property type="term" value="C:plasma membrane"/>
    <property type="evidence" value="ECO:0007669"/>
    <property type="project" value="TreeGrafter"/>
</dbReference>
<dbReference type="Pfam" id="PF00512">
    <property type="entry name" value="HisKA"/>
    <property type="match status" value="1"/>
</dbReference>
<evidence type="ECO:0000256" key="12">
    <source>
        <dbReference type="ARBA" id="ARBA00023136"/>
    </source>
</evidence>
<dbReference type="AlphaFoldDB" id="A0A515EW50"/>
<evidence type="ECO:0000256" key="3">
    <source>
        <dbReference type="ARBA" id="ARBA00012438"/>
    </source>
</evidence>
<dbReference type="GO" id="GO:0005524">
    <property type="term" value="F:ATP binding"/>
    <property type="evidence" value="ECO:0007669"/>
    <property type="project" value="UniProtKB-KW"/>
</dbReference>
<dbReference type="EMBL" id="CP036282">
    <property type="protein sequence ID" value="QDL56910.1"/>
    <property type="molecule type" value="Genomic_DNA"/>
</dbReference>
<proteinExistence type="predicted"/>
<evidence type="ECO:0000256" key="11">
    <source>
        <dbReference type="ARBA" id="ARBA00023012"/>
    </source>
</evidence>
<gene>
    <name evidence="16" type="ORF">EXZ61_20805</name>
</gene>
<evidence type="ECO:0000256" key="7">
    <source>
        <dbReference type="ARBA" id="ARBA00022741"/>
    </source>
</evidence>
<dbReference type="InterPro" id="IPR003661">
    <property type="entry name" value="HisK_dim/P_dom"/>
</dbReference>
<dbReference type="EC" id="2.7.13.3" evidence="3"/>
<dbReference type="InterPro" id="IPR036097">
    <property type="entry name" value="HisK_dim/P_sf"/>
</dbReference>
<feature type="domain" description="HAMP" evidence="15">
    <location>
        <begin position="175"/>
        <end position="227"/>
    </location>
</feature>
<dbReference type="FunFam" id="1.10.287.130:FF:000035">
    <property type="entry name" value="Two-component sensor histidine kinase"/>
    <property type="match status" value="1"/>
</dbReference>
<dbReference type="PRINTS" id="PR00344">
    <property type="entry name" value="BCTRLSENSOR"/>
</dbReference>
<evidence type="ECO:0000259" key="15">
    <source>
        <dbReference type="PROSITE" id="PS50885"/>
    </source>
</evidence>
<keyword evidence="6 13" id="KW-0812">Transmembrane</keyword>
<feature type="transmembrane region" description="Helical" evidence="13">
    <location>
        <begin position="147"/>
        <end position="174"/>
    </location>
</feature>
<comment type="catalytic activity">
    <reaction evidence="1">
        <text>ATP + protein L-histidine = ADP + protein N-phospho-L-histidine.</text>
        <dbReference type="EC" id="2.7.13.3"/>
    </reaction>
</comment>
<dbReference type="KEGG" id="rhg:EXZ61_20805"/>
<keyword evidence="8 16" id="KW-0418">Kinase</keyword>
<dbReference type="SUPFAM" id="SSF55874">
    <property type="entry name" value="ATPase domain of HSP90 chaperone/DNA topoisomerase II/histidine kinase"/>
    <property type="match status" value="1"/>
</dbReference>
<dbReference type="Proteomes" id="UP000317365">
    <property type="component" value="Chromosome"/>
</dbReference>
<dbReference type="SUPFAM" id="SSF47384">
    <property type="entry name" value="Homodimeric domain of signal transducing histidine kinase"/>
    <property type="match status" value="1"/>
</dbReference>
<dbReference type="PROSITE" id="PS50109">
    <property type="entry name" value="HIS_KIN"/>
    <property type="match status" value="1"/>
</dbReference>
<sequence length="456" mass="49058">MALRLASLQSRVLVLVLALVSAIWLAVAAVIWMEARHEIDELLDGHLAQAAALLVAQQARVDAEEEDVADAPSLHKYAPQVAFQVFHEGHLSLRSSNAPSAPMADIASGFTTVQLGDGARWRVFATTGAEADVRVYVGEQTKSRNSILWVVLRSVVVPMGLALPVLALALWWAVRQGLRPLRLVSQMLGERSPQALAPLVVSPMPSEVRPLVDALNALFVRIDRMVHAERRFTADAAHELRTPIAVIRTQAQVAQGAQDNAAERQHALQATIAGCDRATRLIDQLLTLARLEGASHADAASRLAAKPVDLSAVVRSIGAQLAPVALARQQVLELEASAPCWVQGDEVLLGVLVRNLLDNALRYSPTGAQVQLEVGQQAGQVFLCVQDSGPGLDEAQMARLGERFFRVLGQDASGSGLGWSIVKRLVEVFGAQIQVRRAWALGGLAVRIEWPPVSAP</sequence>
<accession>A0A515EW50</accession>
<dbReference type="InterPro" id="IPR050428">
    <property type="entry name" value="TCS_sensor_his_kinase"/>
</dbReference>
<evidence type="ECO:0000259" key="14">
    <source>
        <dbReference type="PROSITE" id="PS50109"/>
    </source>
</evidence>
<dbReference type="Gene3D" id="1.10.287.130">
    <property type="match status" value="1"/>
</dbReference>
<dbReference type="Gene3D" id="1.20.5.1040">
    <property type="entry name" value="Sensor protein qsec"/>
    <property type="match status" value="1"/>
</dbReference>
<evidence type="ECO:0000256" key="8">
    <source>
        <dbReference type="ARBA" id="ARBA00022777"/>
    </source>
</evidence>
<dbReference type="PROSITE" id="PS50885">
    <property type="entry name" value="HAMP"/>
    <property type="match status" value="1"/>
</dbReference>
<keyword evidence="10 13" id="KW-1133">Transmembrane helix</keyword>
<feature type="transmembrane region" description="Helical" evidence="13">
    <location>
        <begin position="12"/>
        <end position="33"/>
    </location>
</feature>
<evidence type="ECO:0000256" key="5">
    <source>
        <dbReference type="ARBA" id="ARBA00022679"/>
    </source>
</evidence>
<dbReference type="InterPro" id="IPR004358">
    <property type="entry name" value="Sig_transdc_His_kin-like_C"/>
</dbReference>
<evidence type="ECO:0000256" key="1">
    <source>
        <dbReference type="ARBA" id="ARBA00000085"/>
    </source>
</evidence>
<reference evidence="17" key="1">
    <citation type="submission" date="2019-02" db="EMBL/GenBank/DDBJ databases">
        <title>Complete genome sequence of Rhodoferax sp. Gr-4.</title>
        <authorList>
            <person name="Jin L."/>
        </authorList>
    </citation>
    <scope>NUCLEOTIDE SEQUENCE [LARGE SCALE GENOMIC DNA]</scope>
    <source>
        <strain evidence="17">Gr-4</strain>
    </source>
</reference>
<evidence type="ECO:0000256" key="4">
    <source>
        <dbReference type="ARBA" id="ARBA00022553"/>
    </source>
</evidence>
<dbReference type="InterPro" id="IPR005467">
    <property type="entry name" value="His_kinase_dom"/>
</dbReference>
<dbReference type="Gene3D" id="3.30.565.10">
    <property type="entry name" value="Histidine kinase-like ATPase, C-terminal domain"/>
    <property type="match status" value="1"/>
</dbReference>
<dbReference type="InterPro" id="IPR013727">
    <property type="entry name" value="2CSK_N"/>
</dbReference>
<reference evidence="17" key="2">
    <citation type="journal article" date="2020" name="Int. J. Syst. Evol. Microbiol.">
        <title>Genomic insights into a novel species Rhodoferax aquaticus sp. nov., isolated from freshwater.</title>
        <authorList>
            <person name="Li T."/>
            <person name="Zhuo Y."/>
            <person name="Jin C.Z."/>
            <person name="Wu X."/>
            <person name="Ko S.R."/>
            <person name="Jin F.J."/>
            <person name="Ahn C.Y."/>
            <person name="Oh H.M."/>
            <person name="Lee H.G."/>
            <person name="Jin L."/>
        </authorList>
    </citation>
    <scope>NUCLEOTIDE SEQUENCE [LARGE SCALE GENOMIC DNA]</scope>
    <source>
        <strain evidence="17">Gr-4</strain>
    </source>
</reference>
<keyword evidence="17" id="KW-1185">Reference proteome</keyword>
<keyword evidence="5" id="KW-0808">Transferase</keyword>
<dbReference type="Pfam" id="PF02518">
    <property type="entry name" value="HATPase_c"/>
    <property type="match status" value="1"/>
</dbReference>
<keyword evidence="11" id="KW-0902">Two-component regulatory system</keyword>
<dbReference type="CDD" id="cd00082">
    <property type="entry name" value="HisKA"/>
    <property type="match status" value="1"/>
</dbReference>
<dbReference type="PANTHER" id="PTHR45436">
    <property type="entry name" value="SENSOR HISTIDINE KINASE YKOH"/>
    <property type="match status" value="1"/>
</dbReference>
<evidence type="ECO:0000313" key="16">
    <source>
        <dbReference type="EMBL" id="QDL56910.1"/>
    </source>
</evidence>
<name>A0A515EW50_9BURK</name>
<evidence type="ECO:0000313" key="17">
    <source>
        <dbReference type="Proteomes" id="UP000317365"/>
    </source>
</evidence>
<dbReference type="InterPro" id="IPR036890">
    <property type="entry name" value="HATPase_C_sf"/>
</dbReference>
<dbReference type="GO" id="GO:0000155">
    <property type="term" value="F:phosphorelay sensor kinase activity"/>
    <property type="evidence" value="ECO:0007669"/>
    <property type="project" value="InterPro"/>
</dbReference>
<evidence type="ECO:0000256" key="13">
    <source>
        <dbReference type="SAM" id="Phobius"/>
    </source>
</evidence>
<comment type="subcellular location">
    <subcellularLocation>
        <location evidence="2">Membrane</location>
        <topology evidence="2">Multi-pass membrane protein</topology>
    </subcellularLocation>
</comment>
<evidence type="ECO:0000256" key="9">
    <source>
        <dbReference type="ARBA" id="ARBA00022840"/>
    </source>
</evidence>
<dbReference type="SMART" id="SM00388">
    <property type="entry name" value="HisKA"/>
    <property type="match status" value="1"/>
</dbReference>
<keyword evidence="4" id="KW-0597">Phosphoprotein</keyword>
<dbReference type="Pfam" id="PF08521">
    <property type="entry name" value="2CSK_N"/>
    <property type="match status" value="1"/>
</dbReference>
<dbReference type="PANTHER" id="PTHR45436:SF14">
    <property type="entry name" value="SENSOR PROTEIN QSEC"/>
    <property type="match status" value="1"/>
</dbReference>
<keyword evidence="9" id="KW-0067">ATP-binding</keyword>
<dbReference type="SMART" id="SM00387">
    <property type="entry name" value="HATPase_c"/>
    <property type="match status" value="1"/>
</dbReference>
<dbReference type="InterPro" id="IPR003594">
    <property type="entry name" value="HATPase_dom"/>
</dbReference>
<feature type="domain" description="Histidine kinase" evidence="14">
    <location>
        <begin position="235"/>
        <end position="454"/>
    </location>
</feature>
<dbReference type="InterPro" id="IPR003660">
    <property type="entry name" value="HAMP_dom"/>
</dbReference>
<organism evidence="16 17">
    <name type="scientific">Rhodoferax aquaticus</name>
    <dbReference type="NCBI Taxonomy" id="2527691"/>
    <lineage>
        <taxon>Bacteria</taxon>
        <taxon>Pseudomonadati</taxon>
        <taxon>Pseudomonadota</taxon>
        <taxon>Betaproteobacteria</taxon>
        <taxon>Burkholderiales</taxon>
        <taxon>Comamonadaceae</taxon>
        <taxon>Rhodoferax</taxon>
    </lineage>
</organism>